<dbReference type="OrthoDB" id="115781at2759"/>
<dbReference type="Proteomes" id="UP000678499">
    <property type="component" value="Unassembled WGS sequence"/>
</dbReference>
<feature type="non-terminal residue" evidence="2">
    <location>
        <position position="1"/>
    </location>
</feature>
<name>A0A7R9BZW4_9CRUS</name>
<feature type="region of interest" description="Disordered" evidence="1">
    <location>
        <begin position="1"/>
        <end position="25"/>
    </location>
</feature>
<evidence type="ECO:0000313" key="3">
    <source>
        <dbReference type="Proteomes" id="UP000678499"/>
    </source>
</evidence>
<protein>
    <submittedName>
        <fullName evidence="2">Uncharacterized protein</fullName>
    </submittedName>
</protein>
<organism evidence="2">
    <name type="scientific">Notodromas monacha</name>
    <dbReference type="NCBI Taxonomy" id="399045"/>
    <lineage>
        <taxon>Eukaryota</taxon>
        <taxon>Metazoa</taxon>
        <taxon>Ecdysozoa</taxon>
        <taxon>Arthropoda</taxon>
        <taxon>Crustacea</taxon>
        <taxon>Oligostraca</taxon>
        <taxon>Ostracoda</taxon>
        <taxon>Podocopa</taxon>
        <taxon>Podocopida</taxon>
        <taxon>Cypridocopina</taxon>
        <taxon>Cypridoidea</taxon>
        <taxon>Cyprididae</taxon>
        <taxon>Notodromas</taxon>
    </lineage>
</organism>
<dbReference type="EMBL" id="OA890865">
    <property type="protein sequence ID" value="CAD7284588.1"/>
    <property type="molecule type" value="Genomic_DNA"/>
</dbReference>
<dbReference type="AlphaFoldDB" id="A0A7R9BZW4"/>
<sequence>PRPTRNSKGRNVNLQRIRTREERAEAKQKQYRYLYQVRTAHGDVISQNYLQGLQHKSVTQQHVHDTSTLNSDTTHLTTLASDHPQLTPLTQAFREDSFSEHGA</sequence>
<proteinExistence type="predicted"/>
<gene>
    <name evidence="2" type="ORF">NMOB1V02_LOCUS12193</name>
</gene>
<keyword evidence="3" id="KW-1185">Reference proteome</keyword>
<evidence type="ECO:0000313" key="2">
    <source>
        <dbReference type="EMBL" id="CAD7284588.1"/>
    </source>
</evidence>
<dbReference type="EMBL" id="CAJPEX010008828">
    <property type="protein sequence ID" value="CAG0924740.1"/>
    <property type="molecule type" value="Genomic_DNA"/>
</dbReference>
<reference evidence="2" key="1">
    <citation type="submission" date="2020-11" db="EMBL/GenBank/DDBJ databases">
        <authorList>
            <person name="Tran Van P."/>
        </authorList>
    </citation>
    <scope>NUCLEOTIDE SEQUENCE</scope>
</reference>
<accession>A0A7R9BZW4</accession>
<evidence type="ECO:0000256" key="1">
    <source>
        <dbReference type="SAM" id="MobiDB-lite"/>
    </source>
</evidence>